<proteinExistence type="predicted"/>
<dbReference type="InterPro" id="IPR033116">
    <property type="entry name" value="TRYPSIN_SER"/>
</dbReference>
<feature type="chain" id="PRO_5024393416" evidence="7">
    <location>
        <begin position="27"/>
        <end position="308"/>
    </location>
</feature>
<dbReference type="PRINTS" id="PR00722">
    <property type="entry name" value="CHYMOTRYPSIN"/>
</dbReference>
<dbReference type="SMART" id="SM00020">
    <property type="entry name" value="Tryp_SPc"/>
    <property type="match status" value="1"/>
</dbReference>
<dbReference type="SUPFAM" id="SSF50494">
    <property type="entry name" value="Trypsin-like serine proteases"/>
    <property type="match status" value="1"/>
</dbReference>
<dbReference type="GO" id="GO:0004252">
    <property type="term" value="F:serine-type endopeptidase activity"/>
    <property type="evidence" value="ECO:0007669"/>
    <property type="project" value="InterPro"/>
</dbReference>
<organism evidence="9 10">
    <name type="scientific">Armadillidium nasatum</name>
    <dbReference type="NCBI Taxonomy" id="96803"/>
    <lineage>
        <taxon>Eukaryota</taxon>
        <taxon>Metazoa</taxon>
        <taxon>Ecdysozoa</taxon>
        <taxon>Arthropoda</taxon>
        <taxon>Crustacea</taxon>
        <taxon>Multicrustacea</taxon>
        <taxon>Malacostraca</taxon>
        <taxon>Eumalacostraca</taxon>
        <taxon>Peracarida</taxon>
        <taxon>Isopoda</taxon>
        <taxon>Oniscidea</taxon>
        <taxon>Crinocheta</taxon>
        <taxon>Armadillidiidae</taxon>
        <taxon>Armadillidium</taxon>
    </lineage>
</organism>
<dbReference type="Pfam" id="PF00089">
    <property type="entry name" value="Trypsin"/>
    <property type="match status" value="1"/>
</dbReference>
<evidence type="ECO:0000256" key="6">
    <source>
        <dbReference type="SAM" id="MobiDB-lite"/>
    </source>
</evidence>
<reference evidence="9 10" key="1">
    <citation type="journal article" date="2019" name="PLoS Biol.">
        <title>Sex chromosomes control vertical transmission of feminizing Wolbachia symbionts in an isopod.</title>
        <authorList>
            <person name="Becking T."/>
            <person name="Chebbi M.A."/>
            <person name="Giraud I."/>
            <person name="Moumen B."/>
            <person name="Laverre T."/>
            <person name="Caubet Y."/>
            <person name="Peccoud J."/>
            <person name="Gilbert C."/>
            <person name="Cordaux R."/>
        </authorList>
    </citation>
    <scope>NUCLEOTIDE SEQUENCE [LARGE SCALE GENOMIC DNA]</scope>
    <source>
        <strain evidence="9">ANa2</strain>
        <tissue evidence="9">Whole body excluding digestive tract and cuticle</tissue>
    </source>
</reference>
<dbReference type="InterPro" id="IPR001314">
    <property type="entry name" value="Peptidase_S1A"/>
</dbReference>
<evidence type="ECO:0000313" key="10">
    <source>
        <dbReference type="Proteomes" id="UP000326759"/>
    </source>
</evidence>
<evidence type="ECO:0000256" key="3">
    <source>
        <dbReference type="ARBA" id="ARBA00022729"/>
    </source>
</evidence>
<evidence type="ECO:0000256" key="5">
    <source>
        <dbReference type="ARBA" id="ARBA00023180"/>
    </source>
</evidence>
<feature type="domain" description="Peptidase S1" evidence="8">
    <location>
        <begin position="141"/>
        <end position="308"/>
    </location>
</feature>
<dbReference type="InterPro" id="IPR001254">
    <property type="entry name" value="Trypsin_dom"/>
</dbReference>
<keyword evidence="10" id="KW-1185">Reference proteome</keyword>
<dbReference type="GO" id="GO:0005576">
    <property type="term" value="C:extracellular region"/>
    <property type="evidence" value="ECO:0007669"/>
    <property type="project" value="UniProtKB-SubCell"/>
</dbReference>
<evidence type="ECO:0000256" key="2">
    <source>
        <dbReference type="ARBA" id="ARBA00022525"/>
    </source>
</evidence>
<dbReference type="PROSITE" id="PS00135">
    <property type="entry name" value="TRYPSIN_SER"/>
    <property type="match status" value="1"/>
</dbReference>
<comment type="caution">
    <text evidence="9">The sequence shown here is derived from an EMBL/GenBank/DDBJ whole genome shotgun (WGS) entry which is preliminary data.</text>
</comment>
<dbReference type="PANTHER" id="PTHR24252">
    <property type="entry name" value="ACROSIN-RELATED"/>
    <property type="match status" value="1"/>
</dbReference>
<evidence type="ECO:0000256" key="7">
    <source>
        <dbReference type="SAM" id="SignalP"/>
    </source>
</evidence>
<keyword evidence="2" id="KW-0964">Secreted</keyword>
<dbReference type="InterPro" id="IPR009003">
    <property type="entry name" value="Peptidase_S1_PA"/>
</dbReference>
<keyword evidence="4" id="KW-1015">Disulfide bond</keyword>
<dbReference type="GO" id="GO:0006508">
    <property type="term" value="P:proteolysis"/>
    <property type="evidence" value="ECO:0007669"/>
    <property type="project" value="InterPro"/>
</dbReference>
<name>A0A5N5TP06_9CRUS</name>
<dbReference type="AlphaFoldDB" id="A0A5N5TP06"/>
<keyword evidence="5" id="KW-0325">Glycoprotein</keyword>
<dbReference type="EMBL" id="SEYY01000173">
    <property type="protein sequence ID" value="KAB7507862.1"/>
    <property type="molecule type" value="Genomic_DNA"/>
</dbReference>
<sequence length="308" mass="34477">MGFHSKEQIKIIVLFFIIYGLGSVFADSLEGENESQANSQPKDNIPVGKPLISLSKIYSLNESKTQDEDGKGVNSTFIQKTENISSTLLKDLFSFIDDYPDYMQQREDFEDFAEEDEEPLDKNQNIQPPNAPPTISLREDCPRDLSVRVGHTSGSDAGIIVDVLSSRMHEGYNGRDVTKNDIGLIKLEKPLNFTDKIMPVCLHTRNNYANVGAIVTGWGRVSETGKYSDVLKEAAVKVYEWNVCRRISHYAKKDIHAGILCARRKRIDACQGDSGGPLVFFEPSIQRFVIIGITSYGIGCARFRKSKK</sequence>
<comment type="subcellular location">
    <subcellularLocation>
        <location evidence="1">Secreted</location>
    </subcellularLocation>
</comment>
<dbReference type="Proteomes" id="UP000326759">
    <property type="component" value="Unassembled WGS sequence"/>
</dbReference>
<feature type="signal peptide" evidence="7">
    <location>
        <begin position="1"/>
        <end position="26"/>
    </location>
</feature>
<protein>
    <submittedName>
        <fullName evidence="9">Trypsin epsilon</fullName>
    </submittedName>
</protein>
<gene>
    <name evidence="9" type="primary">epsilonTry</name>
    <name evidence="9" type="ORF">Anas_03001</name>
</gene>
<keyword evidence="3 7" id="KW-0732">Signal</keyword>
<dbReference type="PROSITE" id="PS50240">
    <property type="entry name" value="TRYPSIN_DOM"/>
    <property type="match status" value="1"/>
</dbReference>
<dbReference type="PANTHER" id="PTHR24252:SF28">
    <property type="entry name" value="TRANSMEMBRANE PROTEASE SERINE 11C ISOFORM X1"/>
    <property type="match status" value="1"/>
</dbReference>
<dbReference type="InterPro" id="IPR043504">
    <property type="entry name" value="Peptidase_S1_PA_chymotrypsin"/>
</dbReference>
<evidence type="ECO:0000313" key="9">
    <source>
        <dbReference type="EMBL" id="KAB7507862.1"/>
    </source>
</evidence>
<feature type="region of interest" description="Disordered" evidence="6">
    <location>
        <begin position="112"/>
        <end position="139"/>
    </location>
</feature>
<evidence type="ECO:0000259" key="8">
    <source>
        <dbReference type="PROSITE" id="PS50240"/>
    </source>
</evidence>
<dbReference type="CDD" id="cd00190">
    <property type="entry name" value="Tryp_SPc"/>
    <property type="match status" value="1"/>
</dbReference>
<dbReference type="Gene3D" id="2.40.10.10">
    <property type="entry name" value="Trypsin-like serine proteases"/>
    <property type="match status" value="1"/>
</dbReference>
<dbReference type="OrthoDB" id="10059102at2759"/>
<accession>A0A5N5TP06</accession>
<evidence type="ECO:0000256" key="4">
    <source>
        <dbReference type="ARBA" id="ARBA00023157"/>
    </source>
</evidence>
<dbReference type="FunFam" id="2.40.10.10:FF:000054">
    <property type="entry name" value="Complement C1r subcomponent"/>
    <property type="match status" value="1"/>
</dbReference>
<evidence type="ECO:0000256" key="1">
    <source>
        <dbReference type="ARBA" id="ARBA00004613"/>
    </source>
</evidence>